<dbReference type="EMBL" id="FNKY01000001">
    <property type="protein sequence ID" value="SDQ79019.1"/>
    <property type="molecule type" value="Genomic_DNA"/>
</dbReference>
<comment type="caution">
    <text evidence="1">The sequence shown here is derived from an EMBL/GenBank/DDBJ whole genome shotgun (WGS) entry which is preliminary data.</text>
</comment>
<name>A0ABY0TIF5_9PROT</name>
<organism evidence="1 2">
    <name type="scientific">Nitrosospira multiformis</name>
    <dbReference type="NCBI Taxonomy" id="1231"/>
    <lineage>
        <taxon>Bacteria</taxon>
        <taxon>Pseudomonadati</taxon>
        <taxon>Pseudomonadota</taxon>
        <taxon>Betaproteobacteria</taxon>
        <taxon>Nitrosomonadales</taxon>
        <taxon>Nitrosomonadaceae</taxon>
        <taxon>Nitrosospira</taxon>
    </lineage>
</organism>
<proteinExistence type="predicted"/>
<evidence type="ECO:0000313" key="2">
    <source>
        <dbReference type="Proteomes" id="UP000183471"/>
    </source>
</evidence>
<gene>
    <name evidence="1" type="ORF">SAMN05216402_2295</name>
</gene>
<keyword evidence="2" id="KW-1185">Reference proteome</keyword>
<evidence type="ECO:0000313" key="1">
    <source>
        <dbReference type="EMBL" id="SDQ79019.1"/>
    </source>
</evidence>
<accession>A0ABY0TIF5</accession>
<protein>
    <submittedName>
        <fullName evidence="1">Uncharacterized protein</fullName>
    </submittedName>
</protein>
<dbReference type="Proteomes" id="UP000183471">
    <property type="component" value="Unassembled WGS sequence"/>
</dbReference>
<sequence>MQARQVADPVVTVDITIQLHNTVPCGNGCIKA</sequence>
<reference evidence="1 2" key="1">
    <citation type="submission" date="2016-10" db="EMBL/GenBank/DDBJ databases">
        <authorList>
            <person name="Varghese N."/>
            <person name="Submissions S."/>
        </authorList>
    </citation>
    <scope>NUCLEOTIDE SEQUENCE [LARGE SCALE GENOMIC DNA]</scope>
    <source>
        <strain evidence="1 2">Nl1</strain>
    </source>
</reference>